<dbReference type="Proteomes" id="UP000578531">
    <property type="component" value="Unassembled WGS sequence"/>
</dbReference>
<name>A0A8H6FYC3_9LECA</name>
<dbReference type="PRINTS" id="PR00081">
    <property type="entry name" value="GDHRDH"/>
</dbReference>
<dbReference type="OrthoDB" id="1933717at2759"/>
<protein>
    <submittedName>
        <fullName evidence="3">Uncharacterized protein</fullName>
    </submittedName>
</protein>
<keyword evidence="4" id="KW-1185">Reference proteome</keyword>
<evidence type="ECO:0000256" key="2">
    <source>
        <dbReference type="ARBA" id="ARBA00023002"/>
    </source>
</evidence>
<dbReference type="Gene3D" id="3.40.50.720">
    <property type="entry name" value="NAD(P)-binding Rossmann-like Domain"/>
    <property type="match status" value="1"/>
</dbReference>
<organism evidence="3 4">
    <name type="scientific">Letharia columbiana</name>
    <dbReference type="NCBI Taxonomy" id="112416"/>
    <lineage>
        <taxon>Eukaryota</taxon>
        <taxon>Fungi</taxon>
        <taxon>Dikarya</taxon>
        <taxon>Ascomycota</taxon>
        <taxon>Pezizomycotina</taxon>
        <taxon>Lecanoromycetes</taxon>
        <taxon>OSLEUM clade</taxon>
        <taxon>Lecanoromycetidae</taxon>
        <taxon>Lecanorales</taxon>
        <taxon>Lecanorineae</taxon>
        <taxon>Parmeliaceae</taxon>
        <taxon>Letharia</taxon>
    </lineage>
</organism>
<evidence type="ECO:0000313" key="4">
    <source>
        <dbReference type="Proteomes" id="UP000578531"/>
    </source>
</evidence>
<reference evidence="3 4" key="1">
    <citation type="journal article" date="2020" name="Genomics">
        <title>Complete, high-quality genomes from long-read metagenomic sequencing of two wolf lichen thalli reveals enigmatic genome architecture.</title>
        <authorList>
            <person name="McKenzie S.K."/>
            <person name="Walston R.F."/>
            <person name="Allen J.L."/>
        </authorList>
    </citation>
    <scope>NUCLEOTIDE SEQUENCE [LARGE SCALE GENOMIC DNA]</scope>
    <source>
        <strain evidence="3">WasteWater2</strain>
    </source>
</reference>
<dbReference type="EMBL" id="JACCJC010000016">
    <property type="protein sequence ID" value="KAF6236998.1"/>
    <property type="molecule type" value="Genomic_DNA"/>
</dbReference>
<dbReference type="InterPro" id="IPR002347">
    <property type="entry name" value="SDR_fam"/>
</dbReference>
<evidence type="ECO:0000256" key="1">
    <source>
        <dbReference type="ARBA" id="ARBA00006484"/>
    </source>
</evidence>
<comment type="similarity">
    <text evidence="1">Belongs to the short-chain dehydrogenases/reductases (SDR) family.</text>
</comment>
<comment type="caution">
    <text evidence="3">The sequence shown here is derived from an EMBL/GenBank/DDBJ whole genome shotgun (WGS) entry which is preliminary data.</text>
</comment>
<dbReference type="GO" id="GO:0016616">
    <property type="term" value="F:oxidoreductase activity, acting on the CH-OH group of donors, NAD or NADP as acceptor"/>
    <property type="evidence" value="ECO:0007669"/>
    <property type="project" value="TreeGrafter"/>
</dbReference>
<dbReference type="CDD" id="cd05233">
    <property type="entry name" value="SDR_c"/>
    <property type="match status" value="1"/>
</dbReference>
<accession>A0A8H6FYC3</accession>
<proteinExistence type="inferred from homology"/>
<dbReference type="PANTHER" id="PTHR42760:SF37">
    <property type="entry name" value="CLAVALDEHYDE DEHYDROGENASE"/>
    <property type="match status" value="1"/>
</dbReference>
<dbReference type="PANTHER" id="PTHR42760">
    <property type="entry name" value="SHORT-CHAIN DEHYDROGENASES/REDUCTASES FAMILY MEMBER"/>
    <property type="match status" value="1"/>
</dbReference>
<dbReference type="Pfam" id="PF00106">
    <property type="entry name" value="adh_short"/>
    <property type="match status" value="1"/>
</dbReference>
<gene>
    <name evidence="3" type="ORF">HO173_004877</name>
</gene>
<keyword evidence="2" id="KW-0560">Oxidoreductase</keyword>
<sequence length="305" mass="33069">MPPPKGTPNILEGPGEDYDVTVHVHNDTYPAIDPTKADLSGKVVFISGGSRGLGRAMALAFTKAGASSIAVGARSDLSSLANDIRLAAVSANRGPPKFLPVQLDVADRQSVEQAASTVEREFGHCDVVVSNAGILGKFGLVVDSDPDEWRRVLDVNLYGPYLVSRSFLPLLLKAGGPKYLIHVTSVAAHLVNPMLSAYQTSKVGVMRFAQLLNAEYAAEGVICFSIHPGNCPTDIMGGPENLNEQEKLVFTETPDISADTLVYLTSERRDWLRGRYINCTWDMLELEAKKDNIVGKDLLKVRLVY</sequence>
<dbReference type="RefSeq" id="XP_037166330.1">
    <property type="nucleotide sequence ID" value="XM_037306795.1"/>
</dbReference>
<dbReference type="InterPro" id="IPR036291">
    <property type="entry name" value="NAD(P)-bd_dom_sf"/>
</dbReference>
<evidence type="ECO:0000313" key="3">
    <source>
        <dbReference type="EMBL" id="KAF6236998.1"/>
    </source>
</evidence>
<dbReference type="SUPFAM" id="SSF51735">
    <property type="entry name" value="NAD(P)-binding Rossmann-fold domains"/>
    <property type="match status" value="1"/>
</dbReference>
<dbReference type="GeneID" id="59286541"/>
<dbReference type="AlphaFoldDB" id="A0A8H6FYC3"/>